<dbReference type="EMBL" id="HG994368">
    <property type="protein sequence ID" value="CAF1867185.1"/>
    <property type="molecule type" value="Genomic_DNA"/>
</dbReference>
<evidence type="ECO:0000313" key="1">
    <source>
        <dbReference type="EMBL" id="CAF1867185.1"/>
    </source>
</evidence>
<sequence length="64" mass="7663">MASHLPAMYSSTHLWESTWFRLMRSYIAHKPYTYRVVHDQLMLLANTNTQLSDIMLSLRIERHV</sequence>
<name>A0A816JW47_BRANA</name>
<organism evidence="1">
    <name type="scientific">Brassica napus</name>
    <name type="common">Rape</name>
    <dbReference type="NCBI Taxonomy" id="3708"/>
    <lineage>
        <taxon>Eukaryota</taxon>
        <taxon>Viridiplantae</taxon>
        <taxon>Streptophyta</taxon>
        <taxon>Embryophyta</taxon>
        <taxon>Tracheophyta</taxon>
        <taxon>Spermatophyta</taxon>
        <taxon>Magnoliopsida</taxon>
        <taxon>eudicotyledons</taxon>
        <taxon>Gunneridae</taxon>
        <taxon>Pentapetalae</taxon>
        <taxon>rosids</taxon>
        <taxon>malvids</taxon>
        <taxon>Brassicales</taxon>
        <taxon>Brassicaceae</taxon>
        <taxon>Brassiceae</taxon>
        <taxon>Brassica</taxon>
    </lineage>
</organism>
<dbReference type="Proteomes" id="UP001295469">
    <property type="component" value="Chromosome C04"/>
</dbReference>
<accession>A0A816JW47</accession>
<gene>
    <name evidence="1" type="ORF">DARMORV10_C04P63900.1</name>
</gene>
<feature type="non-terminal residue" evidence="1">
    <location>
        <position position="64"/>
    </location>
</feature>
<protein>
    <submittedName>
        <fullName evidence="1">(rape) hypothetical protein</fullName>
    </submittedName>
</protein>
<proteinExistence type="predicted"/>
<reference evidence="1" key="1">
    <citation type="submission" date="2021-01" db="EMBL/GenBank/DDBJ databases">
        <authorList>
            <consortium name="Genoscope - CEA"/>
            <person name="William W."/>
        </authorList>
    </citation>
    <scope>NUCLEOTIDE SEQUENCE</scope>
</reference>
<dbReference type="AlphaFoldDB" id="A0A816JW47"/>